<reference evidence="1" key="1">
    <citation type="journal article" date="2023" name="Mol. Ecol. Resour.">
        <title>Chromosome-level genome assembly of a triploid poplar Populus alba 'Berolinensis'.</title>
        <authorList>
            <person name="Chen S."/>
            <person name="Yu Y."/>
            <person name="Wang X."/>
            <person name="Wang S."/>
            <person name="Zhang T."/>
            <person name="Zhou Y."/>
            <person name="He R."/>
            <person name="Meng N."/>
            <person name="Wang Y."/>
            <person name="Liu W."/>
            <person name="Liu Z."/>
            <person name="Liu J."/>
            <person name="Guo Q."/>
            <person name="Huang H."/>
            <person name="Sederoff R.R."/>
            <person name="Wang G."/>
            <person name="Qu G."/>
            <person name="Chen S."/>
        </authorList>
    </citation>
    <scope>NUCLEOTIDE SEQUENCE</scope>
    <source>
        <strain evidence="1">SC-2020</strain>
    </source>
</reference>
<proteinExistence type="predicted"/>
<comment type="caution">
    <text evidence="1">The sequence shown here is derived from an EMBL/GenBank/DDBJ whole genome shotgun (WGS) entry which is preliminary data.</text>
</comment>
<name>A0AAD6Q308_9ROSI</name>
<gene>
    <name evidence="1" type="ORF">NC653_029311</name>
</gene>
<dbReference type="Proteomes" id="UP001164929">
    <property type="component" value="Chromosome 12"/>
</dbReference>
<keyword evidence="2" id="KW-1185">Reference proteome</keyword>
<protein>
    <submittedName>
        <fullName evidence="1">Uncharacterized protein</fullName>
    </submittedName>
</protein>
<accession>A0AAD6Q308</accession>
<dbReference type="AlphaFoldDB" id="A0AAD6Q308"/>
<sequence length="162" mass="18124">MRSLFKSPSSSISPCFSSSYRTLHKGSSLSSLAANPSWLSPNQEFAFGFQKLPNDKENHFLLVEGPESSAKQLQFSVFFERREAEDSVVCRSLVLLIVPFERKAVSSSGIAICRWNPVNPDKFQGDEFHMEVDYAGLALQLNGGSLLLWLQNTSRSVLFKTQ</sequence>
<evidence type="ECO:0000313" key="1">
    <source>
        <dbReference type="EMBL" id="KAJ6977364.1"/>
    </source>
</evidence>
<dbReference type="EMBL" id="JAQIZT010000012">
    <property type="protein sequence ID" value="KAJ6977364.1"/>
    <property type="molecule type" value="Genomic_DNA"/>
</dbReference>
<evidence type="ECO:0000313" key="2">
    <source>
        <dbReference type="Proteomes" id="UP001164929"/>
    </source>
</evidence>
<organism evidence="1 2">
    <name type="scientific">Populus alba x Populus x berolinensis</name>
    <dbReference type="NCBI Taxonomy" id="444605"/>
    <lineage>
        <taxon>Eukaryota</taxon>
        <taxon>Viridiplantae</taxon>
        <taxon>Streptophyta</taxon>
        <taxon>Embryophyta</taxon>
        <taxon>Tracheophyta</taxon>
        <taxon>Spermatophyta</taxon>
        <taxon>Magnoliopsida</taxon>
        <taxon>eudicotyledons</taxon>
        <taxon>Gunneridae</taxon>
        <taxon>Pentapetalae</taxon>
        <taxon>rosids</taxon>
        <taxon>fabids</taxon>
        <taxon>Malpighiales</taxon>
        <taxon>Salicaceae</taxon>
        <taxon>Saliceae</taxon>
        <taxon>Populus</taxon>
    </lineage>
</organism>